<dbReference type="SUPFAM" id="SSF52980">
    <property type="entry name" value="Restriction endonuclease-like"/>
    <property type="match status" value="1"/>
</dbReference>
<protein>
    <submittedName>
        <fullName evidence="1">Uncharacterized protein</fullName>
    </submittedName>
</protein>
<organism evidence="1">
    <name type="scientific">bioreactor metagenome</name>
    <dbReference type="NCBI Taxonomy" id="1076179"/>
    <lineage>
        <taxon>unclassified sequences</taxon>
        <taxon>metagenomes</taxon>
        <taxon>ecological metagenomes</taxon>
    </lineage>
</organism>
<dbReference type="GO" id="GO:0003676">
    <property type="term" value="F:nucleic acid binding"/>
    <property type="evidence" value="ECO:0007669"/>
    <property type="project" value="InterPro"/>
</dbReference>
<evidence type="ECO:0000313" key="1">
    <source>
        <dbReference type="EMBL" id="MPN49257.1"/>
    </source>
</evidence>
<dbReference type="AlphaFoldDB" id="A0A645IDD3"/>
<dbReference type="InterPro" id="IPR003509">
    <property type="entry name" value="UPF0102_YraN-like"/>
</dbReference>
<dbReference type="EMBL" id="VSSQ01112310">
    <property type="protein sequence ID" value="MPN49257.1"/>
    <property type="molecule type" value="Genomic_DNA"/>
</dbReference>
<name>A0A645IDD3_9ZZZZ</name>
<dbReference type="PANTHER" id="PTHR34039:SF1">
    <property type="entry name" value="UPF0102 PROTEIN YRAN"/>
    <property type="match status" value="1"/>
</dbReference>
<dbReference type="Gene3D" id="3.40.1350.10">
    <property type="match status" value="1"/>
</dbReference>
<dbReference type="HAMAP" id="MF_00048">
    <property type="entry name" value="UPF0102"/>
    <property type="match status" value="1"/>
</dbReference>
<proteinExistence type="inferred from homology"/>
<dbReference type="NCBIfam" id="NF009150">
    <property type="entry name" value="PRK12497.1-3"/>
    <property type="match status" value="1"/>
</dbReference>
<sequence>MNRIITGNMGEQAAAAFLQNTGYNILAQKFRSKMGEIDIIAEHRGVIVFVEVKTRRSILFGFPAEAVTYPKQQKIIKTALYYLNLIKKPNSSCRFDVLEIYLLQDDKIKYNHIINAFGR</sequence>
<dbReference type="Pfam" id="PF02021">
    <property type="entry name" value="UPF0102"/>
    <property type="match status" value="1"/>
</dbReference>
<accession>A0A645IDD3</accession>
<dbReference type="NCBIfam" id="TIGR00252">
    <property type="entry name" value="YraN family protein"/>
    <property type="match status" value="1"/>
</dbReference>
<dbReference type="InterPro" id="IPR011856">
    <property type="entry name" value="tRNA_endonuc-like_dom_sf"/>
</dbReference>
<comment type="caution">
    <text evidence="1">The sequence shown here is derived from an EMBL/GenBank/DDBJ whole genome shotgun (WGS) entry which is preliminary data.</text>
</comment>
<gene>
    <name evidence="1" type="ORF">SDC9_196872</name>
</gene>
<dbReference type="InterPro" id="IPR011335">
    <property type="entry name" value="Restrct_endonuc-II-like"/>
</dbReference>
<dbReference type="PANTHER" id="PTHR34039">
    <property type="entry name" value="UPF0102 PROTEIN YRAN"/>
    <property type="match status" value="1"/>
</dbReference>
<reference evidence="1" key="1">
    <citation type="submission" date="2019-08" db="EMBL/GenBank/DDBJ databases">
        <authorList>
            <person name="Kucharzyk K."/>
            <person name="Murdoch R.W."/>
            <person name="Higgins S."/>
            <person name="Loffler F."/>
        </authorList>
    </citation>
    <scope>NUCLEOTIDE SEQUENCE</scope>
</reference>
<dbReference type="CDD" id="cd20736">
    <property type="entry name" value="PoNe_Nuclease"/>
    <property type="match status" value="1"/>
</dbReference>